<evidence type="ECO:0000313" key="1">
    <source>
        <dbReference type="EMBL" id="MEW9490974.1"/>
    </source>
</evidence>
<organism evidence="1 2">
    <name type="scientific">Candidatus Aramenus sulfurataquae</name>
    <dbReference type="NCBI Taxonomy" id="1326980"/>
    <lineage>
        <taxon>Archaea</taxon>
        <taxon>Thermoproteota</taxon>
        <taxon>Thermoprotei</taxon>
        <taxon>Sulfolobales</taxon>
        <taxon>Sulfolobaceae</taxon>
        <taxon>Candidatus Aramenus</taxon>
    </lineage>
</organism>
<sequence>MATRKEAKSTYVKVIGAGPGHYSYFTLKLIEEIKVADYVIGDKRILESLKALTDAELIYLRSDSEFYSQLEEAKKLEGTKVFLSTGDPMLAGLGKVIKTPYVEPGVSSVQLCASRLGERLDDSAIISLRYDNKADKVSKALNLGLGVYVLPNPYLSVGDNIRNLIAHGVRRDAEVGVCLDLSLPTEKVIRGKASELASLDLKGLAVIFVKP</sequence>
<comment type="caution">
    <text evidence="1">The sequence shown here is derived from an EMBL/GenBank/DDBJ whole genome shotgun (WGS) entry which is preliminary data.</text>
</comment>
<name>A0ACC6TM85_9CREN</name>
<accession>A0ACC6TM85</accession>
<dbReference type="EMBL" id="JZWS03000002">
    <property type="protein sequence ID" value="MEW9490974.1"/>
    <property type="molecule type" value="Genomic_DNA"/>
</dbReference>
<dbReference type="Proteomes" id="UP000053480">
    <property type="component" value="Unassembled WGS sequence"/>
</dbReference>
<protein>
    <submittedName>
        <fullName evidence="1">Precorrin-6y C5,15-methyltransferase (Decarboxylating) subunit CbiE</fullName>
    </submittedName>
</protein>
<gene>
    <name evidence="1" type="primary">cbiE</name>
    <name evidence="1" type="ORF">TQ35_0002050</name>
</gene>
<evidence type="ECO:0000313" key="2">
    <source>
        <dbReference type="Proteomes" id="UP000053480"/>
    </source>
</evidence>
<proteinExistence type="predicted"/>
<reference evidence="1" key="1">
    <citation type="submission" date="2024-07" db="EMBL/GenBank/DDBJ databases">
        <title>Metagenome and Metagenome-Assembled Genomes of Archaea from a hot spring from the geothermal field of Los Azufres, Mexico.</title>
        <authorList>
            <person name="Marin-Paredes R."/>
            <person name="Martinez-Romero E."/>
            <person name="Servin-Garciduenas L.E."/>
        </authorList>
    </citation>
    <scope>NUCLEOTIDE SEQUENCE</scope>
    <source>
        <strain evidence="1">AZ1-454</strain>
    </source>
</reference>